<comment type="similarity">
    <text evidence="2">Belongs to the metallo-dependent hydrolases superfamily. Hydantoinase/dihydropyrimidinase family.</text>
</comment>
<dbReference type="InterPro" id="IPR011059">
    <property type="entry name" value="Metal-dep_hydrolase_composite"/>
</dbReference>
<evidence type="ECO:0000256" key="1">
    <source>
        <dbReference type="ARBA" id="ARBA00001947"/>
    </source>
</evidence>
<comment type="caution">
    <text evidence="4">The sequence shown here is derived from an EMBL/GenBank/DDBJ whole genome shotgun (WGS) entry which is preliminary data.</text>
</comment>
<reference evidence="4 5" key="1">
    <citation type="journal article" date="2016" name="J. Microbiol.">
        <title>Dankookia rubra gen. nov., sp. nov., an alphaproteobacterium isolated from sediment of a shallow stream.</title>
        <authorList>
            <person name="Kim W.H."/>
            <person name="Kim D.H."/>
            <person name="Kang K."/>
            <person name="Ahn T.Y."/>
        </authorList>
    </citation>
    <scope>NUCLEOTIDE SEQUENCE [LARGE SCALE GENOMIC DNA]</scope>
    <source>
        <strain evidence="4 5">JCM30602</strain>
    </source>
</reference>
<dbReference type="AlphaFoldDB" id="A0A4R5QHB9"/>
<evidence type="ECO:0000313" key="5">
    <source>
        <dbReference type="Proteomes" id="UP000295096"/>
    </source>
</evidence>
<dbReference type="SUPFAM" id="SSF51338">
    <property type="entry name" value="Composite domain of metallo-dependent hydrolases"/>
    <property type="match status" value="2"/>
</dbReference>
<accession>A0A4R5QHB9</accession>
<organism evidence="4 5">
    <name type="scientific">Dankookia rubra</name>
    <dbReference type="NCBI Taxonomy" id="1442381"/>
    <lineage>
        <taxon>Bacteria</taxon>
        <taxon>Pseudomonadati</taxon>
        <taxon>Pseudomonadota</taxon>
        <taxon>Alphaproteobacteria</taxon>
        <taxon>Acetobacterales</taxon>
        <taxon>Roseomonadaceae</taxon>
        <taxon>Dankookia</taxon>
    </lineage>
</organism>
<dbReference type="SUPFAM" id="SSF51556">
    <property type="entry name" value="Metallo-dependent hydrolases"/>
    <property type="match status" value="1"/>
</dbReference>
<keyword evidence="5" id="KW-1185">Reference proteome</keyword>
<dbReference type="Gene3D" id="2.30.40.10">
    <property type="entry name" value="Urease, subunit C, domain 1"/>
    <property type="match status" value="1"/>
</dbReference>
<evidence type="ECO:0000259" key="3">
    <source>
        <dbReference type="Pfam" id="PF01979"/>
    </source>
</evidence>
<feature type="domain" description="Amidohydrolase-related" evidence="3">
    <location>
        <begin position="80"/>
        <end position="473"/>
    </location>
</feature>
<dbReference type="Pfam" id="PF01979">
    <property type="entry name" value="Amidohydro_1"/>
    <property type="match status" value="1"/>
</dbReference>
<dbReference type="InterPro" id="IPR050378">
    <property type="entry name" value="Metallo-dep_Hydrolases_sf"/>
</dbReference>
<dbReference type="FunFam" id="3.20.20.140:FF:000174">
    <property type="entry name" value="Dihydropyrimidinase-related protein 2"/>
    <property type="match status" value="1"/>
</dbReference>
<evidence type="ECO:0000313" key="4">
    <source>
        <dbReference type="EMBL" id="TDH62722.1"/>
    </source>
</evidence>
<dbReference type="OrthoDB" id="9775759at2"/>
<gene>
    <name evidence="4" type="ORF">E2C06_09975</name>
</gene>
<protein>
    <recommendedName>
        <fullName evidence="3">Amidohydrolase-related domain-containing protein</fullName>
    </recommendedName>
</protein>
<dbReference type="GO" id="GO:0016812">
    <property type="term" value="F:hydrolase activity, acting on carbon-nitrogen (but not peptide) bonds, in cyclic amides"/>
    <property type="evidence" value="ECO:0007669"/>
    <property type="project" value="TreeGrafter"/>
</dbReference>
<dbReference type="EMBL" id="SMSJ01000009">
    <property type="protein sequence ID" value="TDH62722.1"/>
    <property type="molecule type" value="Genomic_DNA"/>
</dbReference>
<sequence length="503" mass="54514">MRHSPRPALAPQAVPSQHPAREKWVRAMVDLVITGDCVVTPHSIGPADVAIAGGQVVAVAERGAFPLSAGARLVDARGKIVMPGGIDPHTHCLWPVVVPSGEPTLTQGPSIVGKAALFGGTTTIIDFTRVMHGQTVQGAIEQRIAAWTDDGCPCDWALHTMVEGDLGPEIPGQLGEAIEAGHASVKIFTTDITPSRKGRMVDFGDIWEVFQVLAKRGGLGVIHAEDNDIVMHMYAKLFREGRAGFENMAEVHNTLSEDLSFRRVLKLAEHVPGTALYMLHVSAANGVRAIREARSKNQAVYGESLHQYMLYTQEDYKRPNGQMYHTYPSLKSQADQDELWRGAMDGTIGCIATDELCCSLSVKTQGSRIDDTTGGNSGVEPRVALMYSEMVGKRGFTLRQFVNAVSTNAAQVMGLYPRKGAIAPGADADICILDPALRRTVRAEAMHETDYSPWEGRQVDAWPCMTILRGKVVVEGDRWLGDAKGGIWLPRRIPAEIRAGAAL</sequence>
<dbReference type="PANTHER" id="PTHR11647">
    <property type="entry name" value="HYDRANTOINASE/DIHYDROPYRIMIDINASE FAMILY MEMBER"/>
    <property type="match status" value="1"/>
</dbReference>
<dbReference type="PANTHER" id="PTHR11647:SF1">
    <property type="entry name" value="COLLAPSIN RESPONSE MEDIATOR PROTEIN"/>
    <property type="match status" value="1"/>
</dbReference>
<dbReference type="InterPro" id="IPR032466">
    <property type="entry name" value="Metal_Hydrolase"/>
</dbReference>
<dbReference type="InterPro" id="IPR006680">
    <property type="entry name" value="Amidohydro-rel"/>
</dbReference>
<evidence type="ECO:0000256" key="2">
    <source>
        <dbReference type="ARBA" id="ARBA00008829"/>
    </source>
</evidence>
<name>A0A4R5QHB9_9PROT</name>
<dbReference type="Gene3D" id="3.20.20.140">
    <property type="entry name" value="Metal-dependent hydrolases"/>
    <property type="match status" value="1"/>
</dbReference>
<dbReference type="Proteomes" id="UP000295096">
    <property type="component" value="Unassembled WGS sequence"/>
</dbReference>
<comment type="cofactor">
    <cofactor evidence="1">
        <name>Zn(2+)</name>
        <dbReference type="ChEBI" id="CHEBI:29105"/>
    </cofactor>
</comment>
<dbReference type="GO" id="GO:0005829">
    <property type="term" value="C:cytosol"/>
    <property type="evidence" value="ECO:0007669"/>
    <property type="project" value="TreeGrafter"/>
</dbReference>
<proteinExistence type="inferred from homology"/>